<dbReference type="AlphaFoldDB" id="A0A380JYM8"/>
<dbReference type="Pfam" id="PF13420">
    <property type="entry name" value="Acetyltransf_4"/>
    <property type="match status" value="1"/>
</dbReference>
<evidence type="ECO:0000256" key="1">
    <source>
        <dbReference type="ARBA" id="ARBA00022679"/>
    </source>
</evidence>
<keyword evidence="2 4" id="KW-0012">Acyltransferase</keyword>
<protein>
    <submittedName>
        <fullName evidence="4">Phosphinothricin N-acetyltransferase</fullName>
        <ecNumber evidence="4">2.3.1.183</ecNumber>
    </submittedName>
</protein>
<dbReference type="Proteomes" id="UP000254797">
    <property type="component" value="Unassembled WGS sequence"/>
</dbReference>
<dbReference type="EC" id="2.3.1.183" evidence="4"/>
<sequence length="213" mass="24016">MSVSIRLATLEDAEALLAIYAPYVTDTAVTFDYEVPNLEAFKKCMVQIMAFYPYLVAEEAGSILGYAYASAFHARAAYAWSAEVTIYLAMENKGKGVGTKLYQALERYLTKMGILNCNACIASTACESPYLANHSQLFHEKMGYQLAGKFHQVGYKFDQWFDMIWMEKMLGDHNLAITKPKSIQEVLGMTKMIASLQPSQYYLSEDKLRAVRD</sequence>
<dbReference type="PROSITE" id="PS51186">
    <property type="entry name" value="GNAT"/>
    <property type="match status" value="1"/>
</dbReference>
<dbReference type="CDD" id="cd04301">
    <property type="entry name" value="NAT_SF"/>
    <property type="match status" value="1"/>
</dbReference>
<evidence type="ECO:0000259" key="3">
    <source>
        <dbReference type="PROSITE" id="PS51186"/>
    </source>
</evidence>
<accession>A0A380JYM8</accession>
<proteinExistence type="predicted"/>
<dbReference type="GO" id="GO:0102971">
    <property type="term" value="F:phosphinothricin N-acetyltransferase activity"/>
    <property type="evidence" value="ECO:0007669"/>
    <property type="project" value="UniProtKB-EC"/>
</dbReference>
<dbReference type="EMBL" id="UHFG01000004">
    <property type="protein sequence ID" value="SUN50431.1"/>
    <property type="molecule type" value="Genomic_DNA"/>
</dbReference>
<dbReference type="PANTHER" id="PTHR43072:SF23">
    <property type="entry name" value="UPF0039 PROTEIN C11D3.02C"/>
    <property type="match status" value="1"/>
</dbReference>
<gene>
    <name evidence="4" type="primary">pat</name>
    <name evidence="4" type="ORF">NCTC4670_01387</name>
</gene>
<reference evidence="4 5" key="1">
    <citation type="submission" date="2018-06" db="EMBL/GenBank/DDBJ databases">
        <authorList>
            <consortium name="Pathogen Informatics"/>
            <person name="Doyle S."/>
        </authorList>
    </citation>
    <scope>NUCLEOTIDE SEQUENCE [LARGE SCALE GENOMIC DNA]</scope>
    <source>
        <strain evidence="4 5">NCTC4670</strain>
    </source>
</reference>
<organism evidence="4 5">
    <name type="scientific">Streptococcus dysgalactiae subsp. dysgalactiae</name>
    <dbReference type="NCBI Taxonomy" id="99822"/>
    <lineage>
        <taxon>Bacteria</taxon>
        <taxon>Bacillati</taxon>
        <taxon>Bacillota</taxon>
        <taxon>Bacilli</taxon>
        <taxon>Lactobacillales</taxon>
        <taxon>Streptococcaceae</taxon>
        <taxon>Streptococcus</taxon>
    </lineage>
</organism>
<dbReference type="SUPFAM" id="SSF55729">
    <property type="entry name" value="Acyl-CoA N-acyltransferases (Nat)"/>
    <property type="match status" value="1"/>
</dbReference>
<dbReference type="RefSeq" id="WP_258862747.1">
    <property type="nucleotide sequence ID" value="NZ_UHFG01000004.1"/>
</dbReference>
<feature type="domain" description="N-acetyltransferase" evidence="3">
    <location>
        <begin position="3"/>
        <end position="171"/>
    </location>
</feature>
<dbReference type="PANTHER" id="PTHR43072">
    <property type="entry name" value="N-ACETYLTRANSFERASE"/>
    <property type="match status" value="1"/>
</dbReference>
<dbReference type="Gene3D" id="3.40.630.30">
    <property type="match status" value="1"/>
</dbReference>
<name>A0A380JYM8_STRDY</name>
<keyword evidence="1 4" id="KW-0808">Transferase</keyword>
<evidence type="ECO:0000313" key="4">
    <source>
        <dbReference type="EMBL" id="SUN50431.1"/>
    </source>
</evidence>
<evidence type="ECO:0000256" key="2">
    <source>
        <dbReference type="ARBA" id="ARBA00023315"/>
    </source>
</evidence>
<dbReference type="InterPro" id="IPR016181">
    <property type="entry name" value="Acyl_CoA_acyltransferase"/>
</dbReference>
<evidence type="ECO:0000313" key="5">
    <source>
        <dbReference type="Proteomes" id="UP000254797"/>
    </source>
</evidence>
<dbReference type="InterPro" id="IPR000182">
    <property type="entry name" value="GNAT_dom"/>
</dbReference>